<dbReference type="Proteomes" id="UP000789342">
    <property type="component" value="Unassembled WGS sequence"/>
</dbReference>
<keyword evidence="1" id="KW-1133">Transmembrane helix</keyword>
<keyword evidence="1" id="KW-0812">Transmembrane</keyword>
<comment type="caution">
    <text evidence="2">The sequence shown here is derived from an EMBL/GenBank/DDBJ whole genome shotgun (WGS) entry which is preliminary data.</text>
</comment>
<feature type="non-terminal residue" evidence="2">
    <location>
        <position position="1"/>
    </location>
</feature>
<evidence type="ECO:0000313" key="2">
    <source>
        <dbReference type="EMBL" id="CAG8658794.1"/>
    </source>
</evidence>
<evidence type="ECO:0000313" key="3">
    <source>
        <dbReference type="Proteomes" id="UP000789342"/>
    </source>
</evidence>
<feature type="transmembrane region" description="Helical" evidence="1">
    <location>
        <begin position="50"/>
        <end position="72"/>
    </location>
</feature>
<dbReference type="AlphaFoldDB" id="A0A9N9E3P7"/>
<keyword evidence="3" id="KW-1185">Reference proteome</keyword>
<organism evidence="2 3">
    <name type="scientific">Acaulospora morrowiae</name>
    <dbReference type="NCBI Taxonomy" id="94023"/>
    <lineage>
        <taxon>Eukaryota</taxon>
        <taxon>Fungi</taxon>
        <taxon>Fungi incertae sedis</taxon>
        <taxon>Mucoromycota</taxon>
        <taxon>Glomeromycotina</taxon>
        <taxon>Glomeromycetes</taxon>
        <taxon>Diversisporales</taxon>
        <taxon>Acaulosporaceae</taxon>
        <taxon>Acaulospora</taxon>
    </lineage>
</organism>
<accession>A0A9N9E3P7</accession>
<evidence type="ECO:0000256" key="1">
    <source>
        <dbReference type="SAM" id="Phobius"/>
    </source>
</evidence>
<keyword evidence="1" id="KW-0472">Membrane</keyword>
<proteinExistence type="predicted"/>
<name>A0A9N9E3P7_9GLOM</name>
<sequence length="73" mass="8507">MFSRQAIPRSRYLIRQFTFKSSSQKPFNRFQTAKSLSPKRPRGIYHEAQVSNAVSARILYMLGVVVTGITYWH</sequence>
<gene>
    <name evidence="2" type="ORF">AMORRO_LOCUS10311</name>
</gene>
<protein>
    <submittedName>
        <fullName evidence="2">13637_t:CDS:1</fullName>
    </submittedName>
</protein>
<reference evidence="2" key="1">
    <citation type="submission" date="2021-06" db="EMBL/GenBank/DDBJ databases">
        <authorList>
            <person name="Kallberg Y."/>
            <person name="Tangrot J."/>
            <person name="Rosling A."/>
        </authorList>
    </citation>
    <scope>NUCLEOTIDE SEQUENCE</scope>
    <source>
        <strain evidence="2">CL551</strain>
    </source>
</reference>
<dbReference type="EMBL" id="CAJVPV010011193">
    <property type="protein sequence ID" value="CAG8658794.1"/>
    <property type="molecule type" value="Genomic_DNA"/>
</dbReference>